<evidence type="ECO:0000256" key="1">
    <source>
        <dbReference type="ARBA" id="ARBA00022741"/>
    </source>
</evidence>
<dbReference type="SMART" id="SM00220">
    <property type="entry name" value="S_TKc"/>
    <property type="match status" value="1"/>
</dbReference>
<dbReference type="PANTHER" id="PTHR24348:SF68">
    <property type="entry name" value="SERINE_THREONINE-PROTEIN KINASE ATG1C"/>
    <property type="match status" value="1"/>
</dbReference>
<dbReference type="InterPro" id="IPR045269">
    <property type="entry name" value="Atg1-like"/>
</dbReference>
<evidence type="ECO:0000313" key="7">
    <source>
        <dbReference type="Proteomes" id="UP001470230"/>
    </source>
</evidence>
<feature type="domain" description="Protein kinase" evidence="5">
    <location>
        <begin position="28"/>
        <end position="384"/>
    </location>
</feature>
<reference evidence="6 7" key="1">
    <citation type="submission" date="2024-04" db="EMBL/GenBank/DDBJ databases">
        <title>Tritrichomonas musculus Genome.</title>
        <authorList>
            <person name="Alves-Ferreira E."/>
            <person name="Grigg M."/>
            <person name="Lorenzi H."/>
            <person name="Galac M."/>
        </authorList>
    </citation>
    <scope>NUCLEOTIDE SEQUENCE [LARGE SCALE GENOMIC DNA]</scope>
    <source>
        <strain evidence="6 7">EAF2021</strain>
    </source>
</reference>
<dbReference type="InterPro" id="IPR008271">
    <property type="entry name" value="Ser/Thr_kinase_AS"/>
</dbReference>
<evidence type="ECO:0000259" key="5">
    <source>
        <dbReference type="PROSITE" id="PS50011"/>
    </source>
</evidence>
<dbReference type="PROSITE" id="PS00108">
    <property type="entry name" value="PROTEIN_KINASE_ST"/>
    <property type="match status" value="1"/>
</dbReference>
<evidence type="ECO:0000256" key="2">
    <source>
        <dbReference type="ARBA" id="ARBA00022840"/>
    </source>
</evidence>
<proteinExistence type="inferred from homology"/>
<dbReference type="Proteomes" id="UP001470230">
    <property type="component" value="Unassembled WGS sequence"/>
</dbReference>
<comment type="similarity">
    <text evidence="4">Belongs to the protein kinase superfamily.</text>
</comment>
<keyword evidence="4" id="KW-0723">Serine/threonine-protein kinase</keyword>
<evidence type="ECO:0000313" key="6">
    <source>
        <dbReference type="EMBL" id="KAK8839532.1"/>
    </source>
</evidence>
<gene>
    <name evidence="6" type="ORF">M9Y10_031891</name>
</gene>
<dbReference type="InterPro" id="IPR011009">
    <property type="entry name" value="Kinase-like_dom_sf"/>
</dbReference>
<keyword evidence="2 3" id="KW-0067">ATP-binding</keyword>
<comment type="caution">
    <text evidence="6">The sequence shown here is derived from an EMBL/GenBank/DDBJ whole genome shotgun (WGS) entry which is preliminary data.</text>
</comment>
<dbReference type="InterPro" id="IPR000719">
    <property type="entry name" value="Prot_kinase_dom"/>
</dbReference>
<keyword evidence="4" id="KW-0418">Kinase</keyword>
<accession>A0ABR2H164</accession>
<keyword evidence="4" id="KW-0808">Transferase</keyword>
<evidence type="ECO:0000256" key="4">
    <source>
        <dbReference type="RuleBase" id="RU000304"/>
    </source>
</evidence>
<keyword evidence="7" id="KW-1185">Reference proteome</keyword>
<dbReference type="InterPro" id="IPR017441">
    <property type="entry name" value="Protein_kinase_ATP_BS"/>
</dbReference>
<dbReference type="Pfam" id="PF00069">
    <property type="entry name" value="Pkinase"/>
    <property type="match status" value="2"/>
</dbReference>
<name>A0ABR2H164_9EUKA</name>
<dbReference type="PROSITE" id="PS50011">
    <property type="entry name" value="PROTEIN_KINASE_DOM"/>
    <property type="match status" value="1"/>
</dbReference>
<evidence type="ECO:0000256" key="3">
    <source>
        <dbReference type="PROSITE-ProRule" id="PRU10141"/>
    </source>
</evidence>
<dbReference type="PROSITE" id="PS00107">
    <property type="entry name" value="PROTEIN_KINASE_ATP"/>
    <property type="match status" value="1"/>
</dbReference>
<sequence length="445" mass="51241">MSDYECAPIYHYIIEEAKAPKMKMINQYLLVDKIGTGFFSKVYLALNQEDNQKKNYYAVKSIHVHETCQSALNLQREIRYLRKFNHPNIIKIHSVLYAPSTDNVYILMEWANCGTLQQAILNHIQFDEKTIASIFIQIALALSYIHSKGIIHRDVKPSNILLFSDGTAKLSDFGISHSSESAECVCGTPSYQSPDLFEDVCPDSIIFDSNDYYDFKDNNKTDEIKENNMNDSPIIDENDDISKDNQKIKIDDNFKIINDNPRSMIRGNSLSTNNFGYGIRNQIVSDVNDFSKENEEEEKRKIDARKGDVWSLGVSMYQTAFGVLPYEGQNVFEIMNMINNTPLKIPENNEKEFSPSFIDLIFKMLNKEPKERLSIEEVIQHPFFAQFQTTTLNKQIKPTDNLIHIKNNRVMQKTMLDIKPFQPTKKLASTVVKIKAIVCPDNYTF</sequence>
<dbReference type="PANTHER" id="PTHR24348">
    <property type="entry name" value="SERINE/THREONINE-PROTEIN KINASE UNC-51-RELATED"/>
    <property type="match status" value="1"/>
</dbReference>
<dbReference type="Gene3D" id="1.10.510.10">
    <property type="entry name" value="Transferase(Phosphotransferase) domain 1"/>
    <property type="match status" value="2"/>
</dbReference>
<dbReference type="SUPFAM" id="SSF56112">
    <property type="entry name" value="Protein kinase-like (PK-like)"/>
    <property type="match status" value="2"/>
</dbReference>
<dbReference type="EMBL" id="JAPFFF010000051">
    <property type="protein sequence ID" value="KAK8839532.1"/>
    <property type="molecule type" value="Genomic_DNA"/>
</dbReference>
<keyword evidence="1 3" id="KW-0547">Nucleotide-binding</keyword>
<organism evidence="6 7">
    <name type="scientific">Tritrichomonas musculus</name>
    <dbReference type="NCBI Taxonomy" id="1915356"/>
    <lineage>
        <taxon>Eukaryota</taxon>
        <taxon>Metamonada</taxon>
        <taxon>Parabasalia</taxon>
        <taxon>Tritrichomonadida</taxon>
        <taxon>Tritrichomonadidae</taxon>
        <taxon>Tritrichomonas</taxon>
    </lineage>
</organism>
<protein>
    <recommendedName>
        <fullName evidence="5">Protein kinase domain-containing protein</fullName>
    </recommendedName>
</protein>
<feature type="binding site" evidence="3">
    <location>
        <position position="60"/>
    </location>
    <ligand>
        <name>ATP</name>
        <dbReference type="ChEBI" id="CHEBI:30616"/>
    </ligand>
</feature>